<keyword evidence="3 7" id="KW-0694">RNA-binding</keyword>
<dbReference type="InterPro" id="IPR036791">
    <property type="entry name" value="Ribosomal_bL9_C_sf"/>
</dbReference>
<organism evidence="10">
    <name type="scientific">Candidatus Electrothrix aestuarii</name>
    <dbReference type="NCBI Taxonomy" id="3062594"/>
    <lineage>
        <taxon>Bacteria</taxon>
        <taxon>Pseudomonadati</taxon>
        <taxon>Thermodesulfobacteriota</taxon>
        <taxon>Desulfobulbia</taxon>
        <taxon>Desulfobulbales</taxon>
        <taxon>Desulfobulbaceae</taxon>
        <taxon>Candidatus Electrothrix</taxon>
    </lineage>
</organism>
<dbReference type="Pfam" id="PF01281">
    <property type="entry name" value="Ribosomal_L9_N"/>
    <property type="match status" value="1"/>
</dbReference>
<dbReference type="InterPro" id="IPR000244">
    <property type="entry name" value="Ribosomal_bL9"/>
</dbReference>
<dbReference type="Gene3D" id="3.10.430.100">
    <property type="entry name" value="Ribosomal protein L9, C-terminal domain"/>
    <property type="match status" value="1"/>
</dbReference>
<dbReference type="GO" id="GO:0006412">
    <property type="term" value="P:translation"/>
    <property type="evidence" value="ECO:0007669"/>
    <property type="project" value="UniProtKB-UniRule"/>
</dbReference>
<evidence type="ECO:0000313" key="10">
    <source>
        <dbReference type="EMBL" id="XCN75232.1"/>
    </source>
</evidence>
<dbReference type="HAMAP" id="MF_00503">
    <property type="entry name" value="Ribosomal_bL9"/>
    <property type="match status" value="1"/>
</dbReference>
<sequence>MEVILKKTIDTLGREGEVVNVKPGYARNYLIPQNLASTVNKASLARLQREQEAIEKRHAEEKKNAEKLAAQLENMTVIITRKVGREGRLFGSVTTGDIAAQLAEQGVDLDKRAIMLADAIKATGETKITVKVGYQMTTEITVQVAPEAEAEVA</sequence>
<dbReference type="GO" id="GO:1990904">
    <property type="term" value="C:ribonucleoprotein complex"/>
    <property type="evidence" value="ECO:0007669"/>
    <property type="project" value="UniProtKB-KW"/>
</dbReference>
<evidence type="ECO:0000256" key="3">
    <source>
        <dbReference type="ARBA" id="ARBA00022884"/>
    </source>
</evidence>
<keyword evidence="5 7" id="KW-0687">Ribonucleoprotein</keyword>
<dbReference type="KEGG" id="eaj:Q3M24_11025"/>
<dbReference type="PROSITE" id="PS00651">
    <property type="entry name" value="RIBOSOMAL_L9"/>
    <property type="match status" value="1"/>
</dbReference>
<dbReference type="GO" id="GO:0003735">
    <property type="term" value="F:structural constituent of ribosome"/>
    <property type="evidence" value="ECO:0007669"/>
    <property type="project" value="InterPro"/>
</dbReference>
<dbReference type="InterPro" id="IPR036935">
    <property type="entry name" value="Ribosomal_bL9_N_sf"/>
</dbReference>
<evidence type="ECO:0000256" key="7">
    <source>
        <dbReference type="HAMAP-Rule" id="MF_00503"/>
    </source>
</evidence>
<comment type="similarity">
    <text evidence="1 7">Belongs to the bacterial ribosomal protein bL9 family.</text>
</comment>
<keyword evidence="2 7" id="KW-0699">rRNA-binding</keyword>
<dbReference type="GO" id="GO:0019843">
    <property type="term" value="F:rRNA binding"/>
    <property type="evidence" value="ECO:0007669"/>
    <property type="project" value="UniProtKB-UniRule"/>
</dbReference>
<comment type="function">
    <text evidence="7">Binds to the 23S rRNA.</text>
</comment>
<evidence type="ECO:0000256" key="2">
    <source>
        <dbReference type="ARBA" id="ARBA00022730"/>
    </source>
</evidence>
<dbReference type="Pfam" id="PF03948">
    <property type="entry name" value="Ribosomal_L9_C"/>
    <property type="match status" value="1"/>
</dbReference>
<evidence type="ECO:0000256" key="6">
    <source>
        <dbReference type="ARBA" id="ARBA00035292"/>
    </source>
</evidence>
<evidence type="ECO:0000256" key="1">
    <source>
        <dbReference type="ARBA" id="ARBA00010605"/>
    </source>
</evidence>
<dbReference type="InterPro" id="IPR020594">
    <property type="entry name" value="Ribosomal_bL9_bac/chp"/>
</dbReference>
<evidence type="ECO:0000259" key="9">
    <source>
        <dbReference type="PROSITE" id="PS00651"/>
    </source>
</evidence>
<dbReference type="GO" id="GO:0005840">
    <property type="term" value="C:ribosome"/>
    <property type="evidence" value="ECO:0007669"/>
    <property type="project" value="UniProtKB-KW"/>
</dbReference>
<dbReference type="SUPFAM" id="SSF55658">
    <property type="entry name" value="L9 N-domain-like"/>
    <property type="match status" value="1"/>
</dbReference>
<feature type="coiled-coil region" evidence="8">
    <location>
        <begin position="44"/>
        <end position="75"/>
    </location>
</feature>
<protein>
    <recommendedName>
        <fullName evidence="6 7">Large ribosomal subunit protein bL9</fullName>
    </recommendedName>
</protein>
<reference evidence="10" key="1">
    <citation type="journal article" date="2024" name="Syst. Appl. Microbiol.">
        <title>First single-strain enrichments of Electrothrix cable bacteria, description of E. aestuarii sp. nov. and E. rattekaaiensis sp. nov., and proposal of a cable bacteria taxonomy following the rules of the SeqCode.</title>
        <authorList>
            <person name="Plum-Jensen L.E."/>
            <person name="Schramm A."/>
            <person name="Marshall I.P.G."/>
        </authorList>
    </citation>
    <scope>NUCLEOTIDE SEQUENCE</scope>
    <source>
        <strain evidence="10">Rat1</strain>
    </source>
</reference>
<accession>A0AAU8M249</accession>
<dbReference type="InterPro" id="IPR020070">
    <property type="entry name" value="Ribosomal_bL9_N"/>
</dbReference>
<dbReference type="InterPro" id="IPR009027">
    <property type="entry name" value="Ribosomal_bL9/RNase_H1_N"/>
</dbReference>
<dbReference type="PANTHER" id="PTHR21368">
    <property type="entry name" value="50S RIBOSOMAL PROTEIN L9"/>
    <property type="match status" value="1"/>
</dbReference>
<keyword evidence="8" id="KW-0175">Coiled coil</keyword>
<dbReference type="NCBIfam" id="TIGR00158">
    <property type="entry name" value="L9"/>
    <property type="match status" value="1"/>
</dbReference>
<name>A0AAU8M249_9BACT</name>
<evidence type="ECO:0000256" key="4">
    <source>
        <dbReference type="ARBA" id="ARBA00022980"/>
    </source>
</evidence>
<dbReference type="Gene3D" id="3.40.5.10">
    <property type="entry name" value="Ribosomal protein L9, N-terminal domain"/>
    <property type="match status" value="1"/>
</dbReference>
<dbReference type="SUPFAM" id="SSF55653">
    <property type="entry name" value="Ribosomal protein L9 C-domain"/>
    <property type="match status" value="1"/>
</dbReference>
<dbReference type="AlphaFoldDB" id="A0AAU8M249"/>
<proteinExistence type="inferred from homology"/>
<dbReference type="EMBL" id="CP159373">
    <property type="protein sequence ID" value="XCN75232.1"/>
    <property type="molecule type" value="Genomic_DNA"/>
</dbReference>
<gene>
    <name evidence="7 10" type="primary">rplI</name>
    <name evidence="10" type="ORF">Q3M24_11025</name>
</gene>
<evidence type="ECO:0000256" key="8">
    <source>
        <dbReference type="SAM" id="Coils"/>
    </source>
</evidence>
<keyword evidence="4 7" id="KW-0689">Ribosomal protein</keyword>
<evidence type="ECO:0000256" key="5">
    <source>
        <dbReference type="ARBA" id="ARBA00023274"/>
    </source>
</evidence>
<feature type="domain" description="Ribosomal protein L9" evidence="9">
    <location>
        <begin position="13"/>
        <end position="40"/>
    </location>
</feature>
<dbReference type="InterPro" id="IPR020069">
    <property type="entry name" value="Ribosomal_bL9_C"/>
</dbReference>
<reference evidence="10" key="2">
    <citation type="submission" date="2024-06" db="EMBL/GenBank/DDBJ databases">
        <authorList>
            <person name="Plum-Jensen L.E."/>
            <person name="Schramm A."/>
            <person name="Marshall I.P.G."/>
        </authorList>
    </citation>
    <scope>NUCLEOTIDE SEQUENCE</scope>
    <source>
        <strain evidence="10">Rat1</strain>
    </source>
</reference>